<protein>
    <submittedName>
        <fullName evidence="2">Uncharacterized protein</fullName>
    </submittedName>
</protein>
<name>A0A2G3AKY1_CAPAN</name>
<keyword evidence="3" id="KW-1185">Reference proteome</keyword>
<dbReference type="Gramene" id="PHT94891">
    <property type="protein sequence ID" value="PHT94891"/>
    <property type="gene ID" value="T459_02773"/>
</dbReference>
<organism evidence="2 3">
    <name type="scientific">Capsicum annuum</name>
    <name type="common">Capsicum pepper</name>
    <dbReference type="NCBI Taxonomy" id="4072"/>
    <lineage>
        <taxon>Eukaryota</taxon>
        <taxon>Viridiplantae</taxon>
        <taxon>Streptophyta</taxon>
        <taxon>Embryophyta</taxon>
        <taxon>Tracheophyta</taxon>
        <taxon>Spermatophyta</taxon>
        <taxon>Magnoliopsida</taxon>
        <taxon>eudicotyledons</taxon>
        <taxon>Gunneridae</taxon>
        <taxon>Pentapetalae</taxon>
        <taxon>asterids</taxon>
        <taxon>lamiids</taxon>
        <taxon>Solanales</taxon>
        <taxon>Solanaceae</taxon>
        <taxon>Solanoideae</taxon>
        <taxon>Capsiceae</taxon>
        <taxon>Capsicum</taxon>
    </lineage>
</organism>
<keyword evidence="1" id="KW-1133">Transmembrane helix</keyword>
<evidence type="ECO:0000313" key="3">
    <source>
        <dbReference type="Proteomes" id="UP000222542"/>
    </source>
</evidence>
<sequence>MDIDEEPSSTKNSAIGAPPSHSNMASIIWWHERFNSLESAYLRDGCDPEDAWSYAHMCMSMYTLFVIIWIRLGRWKVLDALWWLYRRMKETSEVRRKTFKSWKAREVSINIFWSLKLNKFGRFLFVNVMNDQSSAVIIIPENKPNEGWLGLVNRIESFINTG</sequence>
<accession>A0A2G3AKY1</accession>
<proteinExistence type="predicted"/>
<feature type="transmembrane region" description="Helical" evidence="1">
    <location>
        <begin position="51"/>
        <end position="70"/>
    </location>
</feature>
<dbReference type="AlphaFoldDB" id="A0A2G3AKY1"/>
<dbReference type="EMBL" id="AYRZ02000001">
    <property type="protein sequence ID" value="PHT94891.1"/>
    <property type="molecule type" value="Genomic_DNA"/>
</dbReference>
<evidence type="ECO:0000313" key="2">
    <source>
        <dbReference type="EMBL" id="PHT94891.1"/>
    </source>
</evidence>
<reference evidence="2 3" key="2">
    <citation type="journal article" date="2017" name="Genome Biol.">
        <title>New reference genome sequences of hot pepper reveal the massive evolution of plant disease-resistance genes by retroduplication.</title>
        <authorList>
            <person name="Kim S."/>
            <person name="Park J."/>
            <person name="Yeom S.I."/>
            <person name="Kim Y.M."/>
            <person name="Seo E."/>
            <person name="Kim K.T."/>
            <person name="Kim M.S."/>
            <person name="Lee J.M."/>
            <person name="Cheong K."/>
            <person name="Shin H.S."/>
            <person name="Kim S.B."/>
            <person name="Han K."/>
            <person name="Lee J."/>
            <person name="Park M."/>
            <person name="Lee H.A."/>
            <person name="Lee H.Y."/>
            <person name="Lee Y."/>
            <person name="Oh S."/>
            <person name="Lee J.H."/>
            <person name="Choi E."/>
            <person name="Choi E."/>
            <person name="Lee S.E."/>
            <person name="Jeon J."/>
            <person name="Kim H."/>
            <person name="Choi G."/>
            <person name="Song H."/>
            <person name="Lee J."/>
            <person name="Lee S.C."/>
            <person name="Kwon J.K."/>
            <person name="Lee H.Y."/>
            <person name="Koo N."/>
            <person name="Hong Y."/>
            <person name="Kim R.W."/>
            <person name="Kang W.H."/>
            <person name="Huh J.H."/>
            <person name="Kang B.C."/>
            <person name="Yang T.J."/>
            <person name="Lee Y.H."/>
            <person name="Bennetzen J.L."/>
            <person name="Choi D."/>
        </authorList>
    </citation>
    <scope>NUCLEOTIDE SEQUENCE [LARGE SCALE GENOMIC DNA]</scope>
    <source>
        <strain evidence="3">cv. CM334</strain>
    </source>
</reference>
<reference evidence="2 3" key="1">
    <citation type="journal article" date="2014" name="Nat. Genet.">
        <title>Genome sequence of the hot pepper provides insights into the evolution of pungency in Capsicum species.</title>
        <authorList>
            <person name="Kim S."/>
            <person name="Park M."/>
            <person name="Yeom S.I."/>
            <person name="Kim Y.M."/>
            <person name="Lee J.M."/>
            <person name="Lee H.A."/>
            <person name="Seo E."/>
            <person name="Choi J."/>
            <person name="Cheong K."/>
            <person name="Kim K.T."/>
            <person name="Jung K."/>
            <person name="Lee G.W."/>
            <person name="Oh S.K."/>
            <person name="Bae C."/>
            <person name="Kim S.B."/>
            <person name="Lee H.Y."/>
            <person name="Kim S.Y."/>
            <person name="Kim M.S."/>
            <person name="Kang B.C."/>
            <person name="Jo Y.D."/>
            <person name="Yang H.B."/>
            <person name="Jeong H.J."/>
            <person name="Kang W.H."/>
            <person name="Kwon J.K."/>
            <person name="Shin C."/>
            <person name="Lim J.Y."/>
            <person name="Park J.H."/>
            <person name="Huh J.H."/>
            <person name="Kim J.S."/>
            <person name="Kim B.D."/>
            <person name="Cohen O."/>
            <person name="Paran I."/>
            <person name="Suh M.C."/>
            <person name="Lee S.B."/>
            <person name="Kim Y.K."/>
            <person name="Shin Y."/>
            <person name="Noh S.J."/>
            <person name="Park J."/>
            <person name="Seo Y.S."/>
            <person name="Kwon S.Y."/>
            <person name="Kim H.A."/>
            <person name="Park J.M."/>
            <person name="Kim H.J."/>
            <person name="Choi S.B."/>
            <person name="Bosland P.W."/>
            <person name="Reeves G."/>
            <person name="Jo S.H."/>
            <person name="Lee B.W."/>
            <person name="Cho H.T."/>
            <person name="Choi H.S."/>
            <person name="Lee M.S."/>
            <person name="Yu Y."/>
            <person name="Do Choi Y."/>
            <person name="Park B.S."/>
            <person name="van Deynze A."/>
            <person name="Ashrafi H."/>
            <person name="Hill T."/>
            <person name="Kim W.T."/>
            <person name="Pai H.S."/>
            <person name="Ahn H.K."/>
            <person name="Yeam I."/>
            <person name="Giovannoni J.J."/>
            <person name="Rose J.K."/>
            <person name="Sorensen I."/>
            <person name="Lee S.J."/>
            <person name="Kim R.W."/>
            <person name="Choi I.Y."/>
            <person name="Choi B.S."/>
            <person name="Lim J.S."/>
            <person name="Lee Y.H."/>
            <person name="Choi D."/>
        </authorList>
    </citation>
    <scope>NUCLEOTIDE SEQUENCE [LARGE SCALE GENOMIC DNA]</scope>
    <source>
        <strain evidence="3">cv. CM334</strain>
    </source>
</reference>
<comment type="caution">
    <text evidence="2">The sequence shown here is derived from an EMBL/GenBank/DDBJ whole genome shotgun (WGS) entry which is preliminary data.</text>
</comment>
<evidence type="ECO:0000256" key="1">
    <source>
        <dbReference type="SAM" id="Phobius"/>
    </source>
</evidence>
<gene>
    <name evidence="2" type="ORF">T459_02773</name>
</gene>
<keyword evidence="1" id="KW-0472">Membrane</keyword>
<dbReference type="Proteomes" id="UP000222542">
    <property type="component" value="Unassembled WGS sequence"/>
</dbReference>
<keyword evidence="1" id="KW-0812">Transmembrane</keyword>